<evidence type="ECO:0000256" key="12">
    <source>
        <dbReference type="RuleBase" id="RU003651"/>
    </source>
</evidence>
<dbReference type="Pfam" id="PF00004">
    <property type="entry name" value="AAA"/>
    <property type="match status" value="1"/>
</dbReference>
<keyword evidence="3" id="KW-0812">Transmembrane</keyword>
<dbReference type="InterPro" id="IPR003959">
    <property type="entry name" value="ATPase_AAA_core"/>
</dbReference>
<keyword evidence="6" id="KW-0378">Hydrolase</keyword>
<evidence type="ECO:0000313" key="16">
    <source>
        <dbReference type="Proteomes" id="UP000663853"/>
    </source>
</evidence>
<dbReference type="Gene3D" id="3.40.50.300">
    <property type="entry name" value="P-loop containing nucleotide triphosphate hydrolases"/>
    <property type="match status" value="1"/>
</dbReference>
<dbReference type="Proteomes" id="UP000663853">
    <property type="component" value="Unassembled WGS sequence"/>
</dbReference>
<keyword evidence="5" id="KW-0999">Mitochondrion inner membrane</keyword>
<reference evidence="15" key="1">
    <citation type="submission" date="2021-01" db="EMBL/GenBank/DDBJ databases">
        <authorList>
            <person name="Kaushik A."/>
        </authorList>
    </citation>
    <scope>NUCLEOTIDE SEQUENCE</scope>
    <source>
        <strain evidence="15">AG6-10EEA</strain>
    </source>
</reference>
<dbReference type="InterPro" id="IPR003593">
    <property type="entry name" value="AAA+_ATPase"/>
</dbReference>
<accession>A0A8H3GE11</accession>
<keyword evidence="10" id="KW-0472">Membrane</keyword>
<evidence type="ECO:0000256" key="8">
    <source>
        <dbReference type="ARBA" id="ARBA00022989"/>
    </source>
</evidence>
<evidence type="ECO:0000256" key="3">
    <source>
        <dbReference type="ARBA" id="ARBA00022692"/>
    </source>
</evidence>
<evidence type="ECO:0008006" key="17">
    <source>
        <dbReference type="Google" id="ProtNLM"/>
    </source>
</evidence>
<feature type="domain" description="BCS1 N-terminal" evidence="14">
    <location>
        <begin position="37"/>
        <end position="230"/>
    </location>
</feature>
<dbReference type="InterPro" id="IPR027417">
    <property type="entry name" value="P-loop_NTPase"/>
</dbReference>
<evidence type="ECO:0000256" key="1">
    <source>
        <dbReference type="ARBA" id="ARBA00004434"/>
    </source>
</evidence>
<dbReference type="PROSITE" id="PS00674">
    <property type="entry name" value="AAA"/>
    <property type="match status" value="1"/>
</dbReference>
<dbReference type="EMBL" id="CAJMXA010000857">
    <property type="protein sequence ID" value="CAE6444944.1"/>
    <property type="molecule type" value="Genomic_DNA"/>
</dbReference>
<dbReference type="InterPro" id="IPR057495">
    <property type="entry name" value="AAA_lid_BCS1"/>
</dbReference>
<comment type="similarity">
    <text evidence="2">Belongs to the AAA ATPase family. BCS1 subfamily.</text>
</comment>
<protein>
    <recommendedName>
        <fullName evidence="17">Mitochondrial chaperone BCS1</fullName>
    </recommendedName>
</protein>
<proteinExistence type="inferred from homology"/>
<evidence type="ECO:0000256" key="2">
    <source>
        <dbReference type="ARBA" id="ARBA00007448"/>
    </source>
</evidence>
<dbReference type="CDD" id="cd19510">
    <property type="entry name" value="RecA-like_BCS1"/>
    <property type="match status" value="1"/>
</dbReference>
<keyword evidence="8" id="KW-1133">Transmembrane helix</keyword>
<comment type="subcellular location">
    <subcellularLocation>
        <location evidence="1">Mitochondrion inner membrane</location>
        <topology evidence="1">Single-pass membrane protein</topology>
    </subcellularLocation>
</comment>
<evidence type="ECO:0000313" key="15">
    <source>
        <dbReference type="EMBL" id="CAE6444944.1"/>
    </source>
</evidence>
<comment type="catalytic activity">
    <reaction evidence="11">
        <text>ATP + H2O = ADP + phosphate + H(+)</text>
        <dbReference type="Rhea" id="RHEA:13065"/>
        <dbReference type="ChEBI" id="CHEBI:15377"/>
        <dbReference type="ChEBI" id="CHEBI:15378"/>
        <dbReference type="ChEBI" id="CHEBI:30616"/>
        <dbReference type="ChEBI" id="CHEBI:43474"/>
        <dbReference type="ChEBI" id="CHEBI:456216"/>
    </reaction>
    <physiologicalReaction direction="left-to-right" evidence="11">
        <dbReference type="Rhea" id="RHEA:13066"/>
    </physiologicalReaction>
</comment>
<evidence type="ECO:0000256" key="7">
    <source>
        <dbReference type="ARBA" id="ARBA00022840"/>
    </source>
</evidence>
<gene>
    <name evidence="15" type="ORF">RDB_LOCUS41370</name>
</gene>
<sequence length="473" mass="53296">MHESIATTLGLGRRIPSIFNKAFSTLSPHARSGLKSILIGTVFYLTRRIFYACFSWLGRTCTATATFESGNEAFEWISEWLEQQPGYSSSRDVDVVARSRARILSVRFTRRGRGRGRRPVPFMIREQRKPVKNSSLARYLPSHDSCHWIIHDSRLMRVKRSRTPIGGGNSVEKIALTLFTFSQTSLQGLIEKAGQEHRAKHLSEIQIHRGDQYGNWQSLGSKLHRDFGSVVLDPAIKRRLLEDANEFLKNERWYADRGIPYRRGYLLYGTPGSGKTSSIHALASELRLDIYIVPLSLKTINDTALAELISNTPDRCILLYEDIDAAFIDRSAPEQGTGIRGRLTNNTGVTLSGLLNTIDGVQAQEGRLLFATTNHPERLDPALSRPGRMDVKVEYTNATQWQAGQLFRLFYRLELDAGKSLLDKHAEEFSSSVPTGRLSVAQLQGYLMRHKGQPEQAAKHVGKWIGEELTKDN</sequence>
<evidence type="ECO:0000256" key="4">
    <source>
        <dbReference type="ARBA" id="ARBA00022741"/>
    </source>
</evidence>
<dbReference type="InterPro" id="IPR050747">
    <property type="entry name" value="Mitochondrial_chaperone_BCS1"/>
</dbReference>
<dbReference type="Pfam" id="PF25426">
    <property type="entry name" value="AAA_lid_BCS1"/>
    <property type="match status" value="1"/>
</dbReference>
<evidence type="ECO:0000256" key="10">
    <source>
        <dbReference type="ARBA" id="ARBA00023136"/>
    </source>
</evidence>
<organism evidence="15 16">
    <name type="scientific">Rhizoctonia solani</name>
    <dbReference type="NCBI Taxonomy" id="456999"/>
    <lineage>
        <taxon>Eukaryota</taxon>
        <taxon>Fungi</taxon>
        <taxon>Dikarya</taxon>
        <taxon>Basidiomycota</taxon>
        <taxon>Agaricomycotina</taxon>
        <taxon>Agaricomycetes</taxon>
        <taxon>Cantharellales</taxon>
        <taxon>Ceratobasidiaceae</taxon>
        <taxon>Rhizoctonia</taxon>
    </lineage>
</organism>
<name>A0A8H3GE11_9AGAM</name>
<evidence type="ECO:0000256" key="9">
    <source>
        <dbReference type="ARBA" id="ARBA00023128"/>
    </source>
</evidence>
<keyword evidence="7 12" id="KW-0067">ATP-binding</keyword>
<dbReference type="InterPro" id="IPR014851">
    <property type="entry name" value="BCS1_N"/>
</dbReference>
<dbReference type="Pfam" id="PF08740">
    <property type="entry name" value="BCS1_N"/>
    <property type="match status" value="1"/>
</dbReference>
<feature type="domain" description="AAA+ ATPase" evidence="13">
    <location>
        <begin position="261"/>
        <end position="399"/>
    </location>
</feature>
<keyword evidence="9" id="KW-0496">Mitochondrion</keyword>
<dbReference type="InterPro" id="IPR003960">
    <property type="entry name" value="ATPase_AAA_CS"/>
</dbReference>
<evidence type="ECO:0000256" key="5">
    <source>
        <dbReference type="ARBA" id="ARBA00022792"/>
    </source>
</evidence>
<dbReference type="SUPFAM" id="SSF52540">
    <property type="entry name" value="P-loop containing nucleoside triphosphate hydrolases"/>
    <property type="match status" value="1"/>
</dbReference>
<dbReference type="GO" id="GO:0005524">
    <property type="term" value="F:ATP binding"/>
    <property type="evidence" value="ECO:0007669"/>
    <property type="project" value="UniProtKB-KW"/>
</dbReference>
<evidence type="ECO:0000259" key="14">
    <source>
        <dbReference type="SMART" id="SM01024"/>
    </source>
</evidence>
<dbReference type="SMART" id="SM00382">
    <property type="entry name" value="AAA"/>
    <property type="match status" value="1"/>
</dbReference>
<comment type="caution">
    <text evidence="15">The sequence shown here is derived from an EMBL/GenBank/DDBJ whole genome shotgun (WGS) entry which is preliminary data.</text>
</comment>
<evidence type="ECO:0000256" key="11">
    <source>
        <dbReference type="ARBA" id="ARBA00048778"/>
    </source>
</evidence>
<dbReference type="PANTHER" id="PTHR23070">
    <property type="entry name" value="BCS1 AAA-TYPE ATPASE"/>
    <property type="match status" value="1"/>
</dbReference>
<evidence type="ECO:0000259" key="13">
    <source>
        <dbReference type="SMART" id="SM00382"/>
    </source>
</evidence>
<dbReference type="SMART" id="SM01024">
    <property type="entry name" value="BCS1_N"/>
    <property type="match status" value="1"/>
</dbReference>
<evidence type="ECO:0000256" key="6">
    <source>
        <dbReference type="ARBA" id="ARBA00022801"/>
    </source>
</evidence>
<keyword evidence="4 12" id="KW-0547">Nucleotide-binding</keyword>
<dbReference type="GO" id="GO:0016887">
    <property type="term" value="F:ATP hydrolysis activity"/>
    <property type="evidence" value="ECO:0007669"/>
    <property type="project" value="InterPro"/>
</dbReference>
<dbReference type="GO" id="GO:0005743">
    <property type="term" value="C:mitochondrial inner membrane"/>
    <property type="evidence" value="ECO:0007669"/>
    <property type="project" value="UniProtKB-SubCell"/>
</dbReference>
<dbReference type="AlphaFoldDB" id="A0A8H3GE11"/>